<keyword evidence="3" id="KW-1185">Reference proteome</keyword>
<dbReference type="EMBL" id="CAJQZP010000851">
    <property type="protein sequence ID" value="CAG4989026.1"/>
    <property type="molecule type" value="Genomic_DNA"/>
</dbReference>
<gene>
    <name evidence="2" type="ORF">PAPOLLO_LOCUS11740</name>
</gene>
<dbReference type="Proteomes" id="UP000691718">
    <property type="component" value="Unassembled WGS sequence"/>
</dbReference>
<feature type="region of interest" description="Disordered" evidence="1">
    <location>
        <begin position="158"/>
        <end position="180"/>
    </location>
</feature>
<dbReference type="OrthoDB" id="7419839at2759"/>
<reference evidence="2" key="1">
    <citation type="submission" date="2021-04" db="EMBL/GenBank/DDBJ databases">
        <authorList>
            <person name="Tunstrom K."/>
        </authorList>
    </citation>
    <scope>NUCLEOTIDE SEQUENCE</scope>
</reference>
<accession>A0A8S3WXN8</accession>
<evidence type="ECO:0000313" key="3">
    <source>
        <dbReference type="Proteomes" id="UP000691718"/>
    </source>
</evidence>
<organism evidence="2 3">
    <name type="scientific">Parnassius apollo</name>
    <name type="common">Apollo butterfly</name>
    <name type="synonym">Papilio apollo</name>
    <dbReference type="NCBI Taxonomy" id="110799"/>
    <lineage>
        <taxon>Eukaryota</taxon>
        <taxon>Metazoa</taxon>
        <taxon>Ecdysozoa</taxon>
        <taxon>Arthropoda</taxon>
        <taxon>Hexapoda</taxon>
        <taxon>Insecta</taxon>
        <taxon>Pterygota</taxon>
        <taxon>Neoptera</taxon>
        <taxon>Endopterygota</taxon>
        <taxon>Lepidoptera</taxon>
        <taxon>Glossata</taxon>
        <taxon>Ditrysia</taxon>
        <taxon>Papilionoidea</taxon>
        <taxon>Papilionidae</taxon>
        <taxon>Parnassiinae</taxon>
        <taxon>Parnassini</taxon>
        <taxon>Parnassius</taxon>
        <taxon>Parnassius</taxon>
    </lineage>
</organism>
<protein>
    <submittedName>
        <fullName evidence="2">(apollo) hypothetical protein</fullName>
    </submittedName>
</protein>
<feature type="region of interest" description="Disordered" evidence="1">
    <location>
        <begin position="1"/>
        <end position="49"/>
    </location>
</feature>
<comment type="caution">
    <text evidence="2">The sequence shown here is derived from an EMBL/GenBank/DDBJ whole genome shotgun (WGS) entry which is preliminary data.</text>
</comment>
<feature type="compositionally biased region" description="Basic and acidic residues" evidence="1">
    <location>
        <begin position="169"/>
        <end position="178"/>
    </location>
</feature>
<dbReference type="AlphaFoldDB" id="A0A8S3WXN8"/>
<feature type="compositionally biased region" description="Polar residues" evidence="1">
    <location>
        <begin position="8"/>
        <end position="46"/>
    </location>
</feature>
<evidence type="ECO:0000313" key="2">
    <source>
        <dbReference type="EMBL" id="CAG4989026.1"/>
    </source>
</evidence>
<proteinExistence type="predicted"/>
<sequence>MRRKEPHLTSTANRGKSLISTRIQQHQQRKTQSMKSQLPRSYSSPAPQVDVENKGCVMRRFSSPDPKQVCYRRNSDSFCKSKTDCSKSELDSDLENYELFEESFIDIDAEPEDITFGAYTKNTEIDGPKKVVTTLLPGSGIQRIAIKPISLRTIQKVQCSRQAKRKHQRDSDDNKDNNHINFQPLILNMPEKHSLHSKSEQSFLGMEELQTSPTLETEAIELERELNNAEQHSDGEVAMATDESDGQTKLQIVYIVTSIKNQEKEGPGVTF</sequence>
<name>A0A8S3WXN8_PARAO</name>
<evidence type="ECO:0000256" key="1">
    <source>
        <dbReference type="SAM" id="MobiDB-lite"/>
    </source>
</evidence>